<feature type="coiled-coil region" evidence="7">
    <location>
        <begin position="743"/>
        <end position="826"/>
    </location>
</feature>
<evidence type="ECO:0000256" key="2">
    <source>
        <dbReference type="ARBA" id="ARBA00022490"/>
    </source>
</evidence>
<dbReference type="SMART" id="SM01052">
    <property type="entry name" value="CAP_GLY"/>
    <property type="match status" value="2"/>
</dbReference>
<dbReference type="GO" id="GO:0005874">
    <property type="term" value="C:microtubule"/>
    <property type="evidence" value="ECO:0007669"/>
    <property type="project" value="UniProtKB-KW"/>
</dbReference>
<evidence type="ECO:0000313" key="10">
    <source>
        <dbReference type="EMBL" id="KAG5675076.1"/>
    </source>
</evidence>
<accession>A0A9J6BYV2</accession>
<keyword evidence="3" id="KW-0493">Microtubule</keyword>
<evidence type="ECO:0000256" key="8">
    <source>
        <dbReference type="SAM" id="MobiDB-lite"/>
    </source>
</evidence>
<dbReference type="Gene3D" id="2.30.30.190">
    <property type="entry name" value="CAP Gly-rich-like domain"/>
    <property type="match status" value="2"/>
</dbReference>
<feature type="domain" description="CAP-Gly" evidence="9">
    <location>
        <begin position="332"/>
        <end position="374"/>
    </location>
</feature>
<keyword evidence="5 7" id="KW-0175">Coiled coil</keyword>
<dbReference type="PANTHER" id="PTHR18916:SF93">
    <property type="entry name" value="RESTIN HOMOLOG"/>
    <property type="match status" value="1"/>
</dbReference>
<evidence type="ECO:0000256" key="3">
    <source>
        <dbReference type="ARBA" id="ARBA00022701"/>
    </source>
</evidence>
<dbReference type="Proteomes" id="UP001107558">
    <property type="component" value="Chromosome 2"/>
</dbReference>
<organism evidence="10 11">
    <name type="scientific">Polypedilum vanderplanki</name>
    <name type="common">Sleeping chironomid midge</name>
    <dbReference type="NCBI Taxonomy" id="319348"/>
    <lineage>
        <taxon>Eukaryota</taxon>
        <taxon>Metazoa</taxon>
        <taxon>Ecdysozoa</taxon>
        <taxon>Arthropoda</taxon>
        <taxon>Hexapoda</taxon>
        <taxon>Insecta</taxon>
        <taxon>Pterygota</taxon>
        <taxon>Neoptera</taxon>
        <taxon>Endopterygota</taxon>
        <taxon>Diptera</taxon>
        <taxon>Nematocera</taxon>
        <taxon>Chironomoidea</taxon>
        <taxon>Chironomidae</taxon>
        <taxon>Chironominae</taxon>
        <taxon>Polypedilum</taxon>
        <taxon>Polypedilum</taxon>
    </lineage>
</organism>
<dbReference type="OrthoDB" id="2130750at2759"/>
<evidence type="ECO:0000256" key="6">
    <source>
        <dbReference type="ARBA" id="ARBA00023212"/>
    </source>
</evidence>
<feature type="compositionally biased region" description="Basic and acidic residues" evidence="8">
    <location>
        <begin position="170"/>
        <end position="180"/>
    </location>
</feature>
<feature type="domain" description="CAP-Gly" evidence="9">
    <location>
        <begin position="209"/>
        <end position="251"/>
    </location>
</feature>
<feature type="coiled-coil region" evidence="7">
    <location>
        <begin position="1660"/>
        <end position="1687"/>
    </location>
</feature>
<dbReference type="Pfam" id="PF16641">
    <property type="entry name" value="CLIP1_ZNF"/>
    <property type="match status" value="2"/>
</dbReference>
<dbReference type="InterPro" id="IPR036859">
    <property type="entry name" value="CAP-Gly_dom_sf"/>
</dbReference>
<dbReference type="Gene3D" id="1.10.287.1490">
    <property type="match status" value="1"/>
</dbReference>
<keyword evidence="6" id="KW-0206">Cytoskeleton</keyword>
<feature type="coiled-coil region" evidence="7">
    <location>
        <begin position="890"/>
        <end position="1613"/>
    </location>
</feature>
<evidence type="ECO:0000256" key="4">
    <source>
        <dbReference type="ARBA" id="ARBA00022737"/>
    </source>
</evidence>
<evidence type="ECO:0000256" key="1">
    <source>
        <dbReference type="ARBA" id="ARBA00004245"/>
    </source>
</evidence>
<comment type="subcellular location">
    <subcellularLocation>
        <location evidence="1">Cytoplasm</location>
        <location evidence="1">Cytoskeleton</location>
    </subcellularLocation>
</comment>
<protein>
    <recommendedName>
        <fullName evidence="9">CAP-Gly domain-containing protein</fullName>
    </recommendedName>
</protein>
<feature type="region of interest" description="Disordered" evidence="8">
    <location>
        <begin position="132"/>
        <end position="184"/>
    </location>
</feature>
<keyword evidence="4" id="KW-0677">Repeat</keyword>
<feature type="region of interest" description="Disordered" evidence="8">
    <location>
        <begin position="25"/>
        <end position="45"/>
    </location>
</feature>
<reference evidence="10" key="1">
    <citation type="submission" date="2021-03" db="EMBL/GenBank/DDBJ databases">
        <title>Chromosome level genome of the anhydrobiotic midge Polypedilum vanderplanki.</title>
        <authorList>
            <person name="Yoshida Y."/>
            <person name="Kikawada T."/>
            <person name="Gusev O."/>
        </authorList>
    </citation>
    <scope>NUCLEOTIDE SEQUENCE</scope>
    <source>
        <strain evidence="10">NIAS01</strain>
        <tissue evidence="10">Whole body or cell culture</tissue>
    </source>
</reference>
<feature type="coiled-coil region" evidence="7">
    <location>
        <begin position="447"/>
        <end position="647"/>
    </location>
</feature>
<evidence type="ECO:0000256" key="5">
    <source>
        <dbReference type="ARBA" id="ARBA00023054"/>
    </source>
</evidence>
<name>A0A9J6BYV2_POLVA</name>
<evidence type="ECO:0000256" key="7">
    <source>
        <dbReference type="SAM" id="Coils"/>
    </source>
</evidence>
<gene>
    <name evidence="10" type="ORF">PVAND_005011</name>
</gene>
<dbReference type="InterPro" id="IPR000938">
    <property type="entry name" value="CAP-Gly_domain"/>
</dbReference>
<dbReference type="PANTHER" id="PTHR18916">
    <property type="entry name" value="DYNACTIN 1-RELATED MICROTUBULE-BINDING"/>
    <property type="match status" value="1"/>
</dbReference>
<dbReference type="Pfam" id="PF01302">
    <property type="entry name" value="CAP_GLY"/>
    <property type="match status" value="2"/>
</dbReference>
<proteinExistence type="predicted"/>
<dbReference type="EMBL" id="JADBJN010000002">
    <property type="protein sequence ID" value="KAG5675076.1"/>
    <property type="molecule type" value="Genomic_DNA"/>
</dbReference>
<dbReference type="PROSITE" id="PS00845">
    <property type="entry name" value="CAP_GLY_1"/>
    <property type="match status" value="2"/>
</dbReference>
<sequence length="1828" mass="209450">MSESNEEQKSIPPSSEEYAASLILKSSKPSGIKPPSTASLFSSDSSAHRVSRICSSHQKKPDLPTAATPNKISVAFVVKHENTTLSGELSNNDYGDTMRRQSDDYKTHYLPDVSEESEYDLLYDRFGLGYRSSKSKSQSPDPFRLYKYSPDRKSSSGISSSVSPDFFEATGRRSSSDHGADLTTDTDSFMIGNRVYVGGVKPGRITFIGEVHFAPGEWAGVVLDEPEGKNDGAVSGKRYFQCEPKKGIFSRLTRLTREPLSSTTTDGPLSTDYSFRSFTSPLRNTSGNTSPTQSVSSVSKTAAGTKIIPEINDRVIVKSATGSRAGILRYRGEPAFASGIWCGVEYEEPVGKNDGSVSGQRYFKCAPNHGIFVPEGKVVLSPLARKMRLSRQNSQESLTSNITLNSLASTNTSKLRLNATQKRLSTLNKSPSATSTPKPSFSLQDILREKSNHIEQIMKERDIEREEMAAQTVLYQKNLNQYKEKLTHLQKLLEDERKKSEDLQFTIDEAQTNADENESKNTTELTLREKIKQLEQILKQQTKQGAGDFVIDTSQNDELISKLRIEVDELKQKLHNAESLKSTLENQIQSLNEKITDYSNELELKSSANDAIEKVFKEEIDYLQGRINELEKEVSDKSSQLENDKENLSKIECSYNEKLSLLQKEIEEKINNENLHASELDAKNKEIDSLKSDIEKLTSSDLGAQEVIGKKEIEIQKLTETLQTKEFSIIELSSELGKKIDEVTARDNEIENLQKSLKILENEKENNKSNCEQYLKDIQKGLEEISHYKTQIDTQVSEISSLKSELQRMEKIVNDLNENILKHQANEEVLTSKVTDLSESKVKLENDLISKDKEIADALETKQKLIHELEEVKKCMSGLDAEAQGNISLLNEKDSLIKNLTKDLNDLKETSQQEVKQLLIEKSSLETKFEESQKLFNEQITKEKVEHDAEKDKLKTTIDEFEKIIKEKDARMEVMDKNSQLLEETKEKLEKSLTDYESKLNENLTKLGKLEKEHTDTLLQFNKLQSQYNETSQKLQEFEITTKKLQDDKSALDIDNKDLNRKLGAQDEKITQLSEQKLKLQEELDSYKTSSLDANSELKKLHDSLKEKQLAFENYQANADKNNIELQRRIDELENQRDTANQMCTKLKSELDTLNQQKIENENILNTDLQNIKASTEEERANLVSEINNLRASFENERTELKKCNNELAEVSEKCKNELEAKIKSLNEILEDLRKELDGARAETKNSESRFGSAIDELKSKESQLIEELSKERDESDKHKAKIEELQAAKDIQKNEYEEKLSIEKAKIKKLEEELFVQIEQHKLASAGNEEKVKILDDFQAKCFAHEQKISDLSNQIQNEISSKAKLEDSLKELHQKLREIEEEQVDLVSKKEEYKAKTIEQQEMINELMQRRKSLDEKLLLEKKDSELFKSESDIKIKEMQQKLNELNQMVAKKDFEKEEILTSLKLRDEKLSQLYDSIKQQDRKLQDEIDSIQKEMKSKDDEIIKMANENNVKDDLLNDLRNTVENLKTCLNTMNDEKTFSKDAVEELNQNIHSRDEKINELSLEIHSLKSNLKEKDDQLKNVYAIKSKVESESRQRIDDLMEQLNILEEVKTKEFSEINEKLSQLTTQVSIYQTESESSCVSEKDIENMRQEYLMKIRDLEMSETELQITNQALKRQLEEIQSTTSLVPKMEGGDQDLVEHIEFLNSIIADMHKKNLKLTKQVQSMEVGSSKSNTSFKENDFDMKFLEKKQLPPPRMYCDICEVFDAHETEDCPTQCSSIDLDAPAVKREEKKERKKPPPRKYCDFCEIFDAHETEECPNNDETF</sequence>
<dbReference type="SUPFAM" id="SSF90257">
    <property type="entry name" value="Myosin rod fragments"/>
    <property type="match status" value="1"/>
</dbReference>
<keyword evidence="2" id="KW-0963">Cytoplasm</keyword>
<dbReference type="InterPro" id="IPR032108">
    <property type="entry name" value="CLIP1_ZNF"/>
</dbReference>
<dbReference type="SUPFAM" id="SSF74924">
    <property type="entry name" value="Cap-Gly domain"/>
    <property type="match status" value="2"/>
</dbReference>
<evidence type="ECO:0000259" key="9">
    <source>
        <dbReference type="PROSITE" id="PS50245"/>
    </source>
</evidence>
<evidence type="ECO:0000313" key="11">
    <source>
        <dbReference type="Proteomes" id="UP001107558"/>
    </source>
</evidence>
<comment type="caution">
    <text evidence="10">The sequence shown here is derived from an EMBL/GenBank/DDBJ whole genome shotgun (WGS) entry which is preliminary data.</text>
</comment>
<keyword evidence="11" id="KW-1185">Reference proteome</keyword>
<dbReference type="PROSITE" id="PS50245">
    <property type="entry name" value="CAP_GLY_2"/>
    <property type="match status" value="2"/>
</dbReference>